<sequence>MEGKSSNWQDGEYLGSTVEPGVSMTALEEDIPTLTVATIIGVAMVVLVAIAIVFVLGVLIDCRQQRLLDKKMGEMKRTRRRAPVQDSDDTCIVNNMEESATSLPPAAAALRNVP</sequence>
<organism evidence="1 2">
    <name type="scientific">Choristoneura fumiferana</name>
    <name type="common">Spruce budworm moth</name>
    <name type="synonym">Archips fumiferana</name>
    <dbReference type="NCBI Taxonomy" id="7141"/>
    <lineage>
        <taxon>Eukaryota</taxon>
        <taxon>Metazoa</taxon>
        <taxon>Ecdysozoa</taxon>
        <taxon>Arthropoda</taxon>
        <taxon>Hexapoda</taxon>
        <taxon>Insecta</taxon>
        <taxon>Pterygota</taxon>
        <taxon>Neoptera</taxon>
        <taxon>Endopterygota</taxon>
        <taxon>Lepidoptera</taxon>
        <taxon>Glossata</taxon>
        <taxon>Ditrysia</taxon>
        <taxon>Tortricoidea</taxon>
        <taxon>Tortricidae</taxon>
        <taxon>Tortricinae</taxon>
        <taxon>Choristoneura</taxon>
    </lineage>
</organism>
<name>A0ACC0KFQ1_CHOFU</name>
<keyword evidence="2" id="KW-1185">Reference proteome</keyword>
<gene>
    <name evidence="1" type="ORF">MSG28_003466</name>
</gene>
<evidence type="ECO:0000313" key="1">
    <source>
        <dbReference type="EMBL" id="KAI8435051.1"/>
    </source>
</evidence>
<evidence type="ECO:0000313" key="2">
    <source>
        <dbReference type="Proteomes" id="UP001064048"/>
    </source>
</evidence>
<dbReference type="EMBL" id="CM046105">
    <property type="protein sequence ID" value="KAI8435051.1"/>
    <property type="molecule type" value="Genomic_DNA"/>
</dbReference>
<protein>
    <submittedName>
        <fullName evidence="1">Uncharacterized protein</fullName>
    </submittedName>
</protein>
<proteinExistence type="predicted"/>
<accession>A0ACC0KFQ1</accession>
<comment type="caution">
    <text evidence="1">The sequence shown here is derived from an EMBL/GenBank/DDBJ whole genome shotgun (WGS) entry which is preliminary data.</text>
</comment>
<reference evidence="1 2" key="1">
    <citation type="journal article" date="2022" name="Genome Biol. Evol.">
        <title>The Spruce Budworm Genome: Reconstructing the Evolutionary History of Antifreeze Proteins.</title>
        <authorList>
            <person name="Beliveau C."/>
            <person name="Gagne P."/>
            <person name="Picq S."/>
            <person name="Vernygora O."/>
            <person name="Keeling C.I."/>
            <person name="Pinkney K."/>
            <person name="Doucet D."/>
            <person name="Wen F."/>
            <person name="Johnston J.S."/>
            <person name="Maaroufi H."/>
            <person name="Boyle B."/>
            <person name="Laroche J."/>
            <person name="Dewar K."/>
            <person name="Juretic N."/>
            <person name="Blackburn G."/>
            <person name="Nisole A."/>
            <person name="Brunet B."/>
            <person name="Brandao M."/>
            <person name="Lumley L."/>
            <person name="Duan J."/>
            <person name="Quan G."/>
            <person name="Lucarotti C.J."/>
            <person name="Roe A.D."/>
            <person name="Sperling F.A.H."/>
            <person name="Levesque R.C."/>
            <person name="Cusson M."/>
        </authorList>
    </citation>
    <scope>NUCLEOTIDE SEQUENCE [LARGE SCALE GENOMIC DNA]</scope>
    <source>
        <strain evidence="1">Glfc:IPQL:Cfum</strain>
    </source>
</reference>
<dbReference type="Proteomes" id="UP001064048">
    <property type="component" value="Chromosome 5"/>
</dbReference>